<evidence type="ECO:0000256" key="2">
    <source>
        <dbReference type="SAM" id="MobiDB-lite"/>
    </source>
</evidence>
<dbReference type="OMA" id="TWDVPSK"/>
<keyword evidence="1 3" id="KW-0732">Signal</keyword>
<reference evidence="5 6" key="1">
    <citation type="journal article" date="2013" name="PLoS Genet.">
        <title>The genome and development-dependent transcriptomes of Pyronema confluens: a window into fungal evolution.</title>
        <authorList>
            <person name="Traeger S."/>
            <person name="Altegoer F."/>
            <person name="Freitag M."/>
            <person name="Gabaldon T."/>
            <person name="Kempken F."/>
            <person name="Kumar A."/>
            <person name="Marcet-Houben M."/>
            <person name="Poggeler S."/>
            <person name="Stajich J.E."/>
            <person name="Nowrousian M."/>
        </authorList>
    </citation>
    <scope>NUCLEOTIDE SEQUENCE [LARGE SCALE GENOMIC DNA]</scope>
    <source>
        <strain evidence="6">CBS 100304</strain>
        <tissue evidence="5">Vegetative mycelium</tissue>
    </source>
</reference>
<dbReference type="Proteomes" id="UP000018144">
    <property type="component" value="Unassembled WGS sequence"/>
</dbReference>
<accession>U4LXL7</accession>
<dbReference type="InterPro" id="IPR052982">
    <property type="entry name" value="SRP1/TIP1-like"/>
</dbReference>
<protein>
    <submittedName>
        <fullName evidence="5">Similar to Uncharacterized serine-rich protein C1E8.05 acc. no. O42970</fullName>
    </submittedName>
</protein>
<dbReference type="STRING" id="1076935.U4LXL7"/>
<dbReference type="EMBL" id="HF936554">
    <property type="protein sequence ID" value="CCX34508.1"/>
    <property type="molecule type" value="Genomic_DNA"/>
</dbReference>
<dbReference type="InterPro" id="IPR018466">
    <property type="entry name" value="Kre9/Knh1-like_N"/>
</dbReference>
<evidence type="ECO:0000256" key="3">
    <source>
        <dbReference type="SAM" id="SignalP"/>
    </source>
</evidence>
<evidence type="ECO:0000259" key="4">
    <source>
        <dbReference type="Pfam" id="PF10342"/>
    </source>
</evidence>
<dbReference type="Pfam" id="PF10342">
    <property type="entry name" value="Kre9_KNH"/>
    <property type="match status" value="1"/>
</dbReference>
<gene>
    <name evidence="5" type="ORF">PCON_03872</name>
</gene>
<name>U4LXL7_PYROM</name>
<dbReference type="AlphaFoldDB" id="U4LXL7"/>
<dbReference type="PANTHER" id="PTHR40633:SF1">
    <property type="entry name" value="GPI ANCHORED SERINE-THREONINE RICH PROTEIN (AFU_ORTHOLOGUE AFUA_1G03630)"/>
    <property type="match status" value="1"/>
</dbReference>
<dbReference type="PANTHER" id="PTHR40633">
    <property type="entry name" value="MATRIX PROTEIN, PUTATIVE (AFU_ORTHOLOGUE AFUA_8G05410)-RELATED"/>
    <property type="match status" value="1"/>
</dbReference>
<feature type="signal peptide" evidence="3">
    <location>
        <begin position="1"/>
        <end position="18"/>
    </location>
</feature>
<sequence>MRFFTTSAFAMAIATVAALPQTAISGGANPITAPVGDVALEAGKPFTIKWAHDFGKQVTLNLRRGSDSSNLDDILIIVPQTANDGEYTWTPPTGLKGGKDYAIEIIADGSANYSPRFQIDSKGPGIGAETAVPTSTKAASTSAAASSKAASASHSADASATPTPSASESAQASGSDASAVPTATGAPVAAAAPASGAGTVGASLTMVMGAVAGALFFL</sequence>
<proteinExistence type="predicted"/>
<evidence type="ECO:0000256" key="1">
    <source>
        <dbReference type="ARBA" id="ARBA00022729"/>
    </source>
</evidence>
<feature type="region of interest" description="Disordered" evidence="2">
    <location>
        <begin position="153"/>
        <end position="181"/>
    </location>
</feature>
<dbReference type="OrthoDB" id="4094614at2759"/>
<dbReference type="eggNOG" id="ENOG502S73X">
    <property type="taxonomic scope" value="Eukaryota"/>
</dbReference>
<evidence type="ECO:0000313" key="6">
    <source>
        <dbReference type="Proteomes" id="UP000018144"/>
    </source>
</evidence>
<evidence type="ECO:0000313" key="5">
    <source>
        <dbReference type="EMBL" id="CCX34508.1"/>
    </source>
</evidence>
<keyword evidence="6" id="KW-1185">Reference proteome</keyword>
<feature type="chain" id="PRO_5004652735" evidence="3">
    <location>
        <begin position="19"/>
        <end position="218"/>
    </location>
</feature>
<organism evidence="5 6">
    <name type="scientific">Pyronema omphalodes (strain CBS 100304)</name>
    <name type="common">Pyronema confluens</name>
    <dbReference type="NCBI Taxonomy" id="1076935"/>
    <lineage>
        <taxon>Eukaryota</taxon>
        <taxon>Fungi</taxon>
        <taxon>Dikarya</taxon>
        <taxon>Ascomycota</taxon>
        <taxon>Pezizomycotina</taxon>
        <taxon>Pezizomycetes</taxon>
        <taxon>Pezizales</taxon>
        <taxon>Pyronemataceae</taxon>
        <taxon>Pyronema</taxon>
    </lineage>
</organism>
<feature type="domain" description="Yeast cell wall synthesis Kre9/Knh1-like N-terminal" evidence="4">
    <location>
        <begin position="38"/>
        <end position="119"/>
    </location>
</feature>